<keyword evidence="11" id="KW-1185">Reference proteome</keyword>
<dbReference type="Proteomes" id="UP000831181">
    <property type="component" value="Plasmid p1unnamed"/>
</dbReference>
<feature type="domain" description="Major facilitator superfamily (MFS) profile" evidence="8">
    <location>
        <begin position="6"/>
        <end position="386"/>
    </location>
</feature>
<evidence type="ECO:0000313" key="11">
    <source>
        <dbReference type="Proteomes" id="UP000831181"/>
    </source>
</evidence>
<evidence type="ECO:0000259" key="8">
    <source>
        <dbReference type="PROSITE" id="PS50850"/>
    </source>
</evidence>
<evidence type="ECO:0000256" key="5">
    <source>
        <dbReference type="ARBA" id="ARBA00022989"/>
    </source>
</evidence>
<dbReference type="PROSITE" id="PS51168">
    <property type="entry name" value="CHORISMATE_MUT_2"/>
    <property type="match status" value="1"/>
</dbReference>
<dbReference type="InterPro" id="IPR002701">
    <property type="entry name" value="CM_II_prokaryot"/>
</dbReference>
<keyword evidence="3" id="KW-0813">Transport</keyword>
<comment type="subcellular location">
    <subcellularLocation>
        <location evidence="1">Cell membrane</location>
        <topology evidence="1">Multi-pass membrane protein</topology>
    </subcellularLocation>
</comment>
<evidence type="ECO:0000256" key="3">
    <source>
        <dbReference type="ARBA" id="ARBA00022448"/>
    </source>
</evidence>
<feature type="transmembrane region" description="Helical" evidence="7">
    <location>
        <begin position="328"/>
        <end position="353"/>
    </location>
</feature>
<feature type="transmembrane region" description="Helical" evidence="7">
    <location>
        <begin position="243"/>
        <end position="263"/>
    </location>
</feature>
<organism evidence="10 11">
    <name type="scientific">Nicoliella spurrieriana</name>
    <dbReference type="NCBI Taxonomy" id="2925830"/>
    <lineage>
        <taxon>Bacteria</taxon>
        <taxon>Bacillati</taxon>
        <taxon>Bacillota</taxon>
        <taxon>Bacilli</taxon>
        <taxon>Lactobacillales</taxon>
        <taxon>Lactobacillaceae</taxon>
        <taxon>Nicoliella</taxon>
    </lineage>
</organism>
<dbReference type="GO" id="GO:0005886">
    <property type="term" value="C:plasma membrane"/>
    <property type="evidence" value="ECO:0007669"/>
    <property type="project" value="UniProtKB-SubCell"/>
</dbReference>
<dbReference type="InterPro" id="IPR036263">
    <property type="entry name" value="Chorismate_II_sf"/>
</dbReference>
<dbReference type="GO" id="GO:0004106">
    <property type="term" value="F:chorismate mutase activity"/>
    <property type="evidence" value="ECO:0007669"/>
    <property type="project" value="InterPro"/>
</dbReference>
<feature type="transmembrane region" description="Helical" evidence="7">
    <location>
        <begin position="35"/>
        <end position="59"/>
    </location>
</feature>
<feature type="domain" description="Chorismate mutase" evidence="9">
    <location>
        <begin position="382"/>
        <end position="472"/>
    </location>
</feature>
<keyword evidence="5 7" id="KW-1133">Transmembrane helix</keyword>
<dbReference type="PROSITE" id="PS50850">
    <property type="entry name" value="MFS"/>
    <property type="match status" value="1"/>
</dbReference>
<evidence type="ECO:0000313" key="10">
    <source>
        <dbReference type="EMBL" id="UQS86015.1"/>
    </source>
</evidence>
<feature type="transmembrane region" description="Helical" evidence="7">
    <location>
        <begin position="272"/>
        <end position="289"/>
    </location>
</feature>
<dbReference type="Pfam" id="PF01817">
    <property type="entry name" value="CM_2"/>
    <property type="match status" value="1"/>
</dbReference>
<keyword evidence="6 7" id="KW-0472">Membrane</keyword>
<evidence type="ECO:0000256" key="2">
    <source>
        <dbReference type="ARBA" id="ARBA00008335"/>
    </source>
</evidence>
<geneLocation type="plasmid" evidence="10 11">
    <name>p1unnamed</name>
</geneLocation>
<gene>
    <name evidence="10" type="ORF">MOO44_01465</name>
</gene>
<dbReference type="RefSeq" id="WP_260115823.1">
    <property type="nucleotide sequence ID" value="NZ_CP093360.1"/>
</dbReference>
<dbReference type="Pfam" id="PF07690">
    <property type="entry name" value="MFS_1"/>
    <property type="match status" value="1"/>
</dbReference>
<dbReference type="GO" id="GO:0046417">
    <property type="term" value="P:chorismate metabolic process"/>
    <property type="evidence" value="ECO:0007669"/>
    <property type="project" value="InterPro"/>
</dbReference>
<dbReference type="SUPFAM" id="SSF48600">
    <property type="entry name" value="Chorismate mutase II"/>
    <property type="match status" value="1"/>
</dbReference>
<dbReference type="SUPFAM" id="SSF103473">
    <property type="entry name" value="MFS general substrate transporter"/>
    <property type="match status" value="1"/>
</dbReference>
<sequence length="475" mass="52425">MNQIRLRTRLFLNYFVHGFALIILTQNLIPLAQSWGSSLAVASFVLSGIGIGRLIAYLIMGFISDRFGRKTTLMIGMLTYLVFFIVTPLNHSLVIAYGMSIIAGVGNSALDSATYPLFSELDSNNSSNSILLKAFISVGEFCLPIIILFLKGHQLWFGISFLIPAIVLVINIINIASCKFPKFIQNNDQVISKAVKMSKGAKALITGSLFVYGFTSMAVMIWFTQWITIFATKIGFSDVTSHLLLSLYSIGSITGVLLSFAILKRFDVQRHVFLGLNIVSVIAIATVSFSHSPYISSVAAFAFGLSAAGGLMQVALNQLLSLYNHHKGIFTGIFFMFGSIASFSIPIITGFLIRFGEQNILTGDIVVALVGLVAAIITFLIQPKTNQLDDARAKINQIDAQLVSLLEQRFKAVKDVQNFKQEHQLPTEDQHREADVLAKIKQLTSDPELVSYNQNIIQNIMNNSKQYQTKLNQNQ</sequence>
<comment type="similarity">
    <text evidence="2">Belongs to the major facilitator superfamily.</text>
</comment>
<dbReference type="InterPro" id="IPR036979">
    <property type="entry name" value="CM_dom_sf"/>
</dbReference>
<dbReference type="InterPro" id="IPR051788">
    <property type="entry name" value="MFS_Transporter"/>
</dbReference>
<feature type="transmembrane region" description="Helical" evidence="7">
    <location>
        <begin position="295"/>
        <end position="316"/>
    </location>
</feature>
<protein>
    <submittedName>
        <fullName evidence="10">MFS transporter</fullName>
    </submittedName>
</protein>
<evidence type="ECO:0000256" key="4">
    <source>
        <dbReference type="ARBA" id="ARBA00022692"/>
    </source>
</evidence>
<feature type="transmembrane region" description="Helical" evidence="7">
    <location>
        <begin position="365"/>
        <end position="382"/>
    </location>
</feature>
<dbReference type="EMBL" id="CP093360">
    <property type="protein sequence ID" value="UQS86015.1"/>
    <property type="molecule type" value="Genomic_DNA"/>
</dbReference>
<dbReference type="PANTHER" id="PTHR23514">
    <property type="entry name" value="BYPASS OF STOP CODON PROTEIN 6"/>
    <property type="match status" value="1"/>
</dbReference>
<proteinExistence type="inferred from homology"/>
<dbReference type="PANTHER" id="PTHR23514:SF3">
    <property type="entry name" value="BYPASS OF STOP CODON PROTEIN 6"/>
    <property type="match status" value="1"/>
</dbReference>
<accession>A0A976RQI7</accession>
<dbReference type="Gene3D" id="1.20.59.10">
    <property type="entry name" value="Chorismate mutase"/>
    <property type="match status" value="1"/>
</dbReference>
<evidence type="ECO:0000256" key="1">
    <source>
        <dbReference type="ARBA" id="ARBA00004651"/>
    </source>
</evidence>
<dbReference type="SMART" id="SM00830">
    <property type="entry name" value="CM_2"/>
    <property type="match status" value="1"/>
</dbReference>
<keyword evidence="4 7" id="KW-0812">Transmembrane</keyword>
<dbReference type="InterPro" id="IPR005829">
    <property type="entry name" value="Sugar_transporter_CS"/>
</dbReference>
<feature type="transmembrane region" description="Helical" evidence="7">
    <location>
        <begin position="156"/>
        <end position="176"/>
    </location>
</feature>
<dbReference type="InterPro" id="IPR011701">
    <property type="entry name" value="MFS"/>
</dbReference>
<feature type="transmembrane region" description="Helical" evidence="7">
    <location>
        <begin position="203"/>
        <end position="223"/>
    </location>
</feature>
<dbReference type="PROSITE" id="PS00216">
    <property type="entry name" value="SUGAR_TRANSPORT_1"/>
    <property type="match status" value="1"/>
</dbReference>
<keyword evidence="10" id="KW-0614">Plasmid</keyword>
<feature type="transmembrane region" description="Helical" evidence="7">
    <location>
        <begin position="12"/>
        <end position="29"/>
    </location>
</feature>
<dbReference type="Gene3D" id="1.20.1250.20">
    <property type="entry name" value="MFS general substrate transporter like domains"/>
    <property type="match status" value="2"/>
</dbReference>
<dbReference type="AlphaFoldDB" id="A0A976RQI7"/>
<reference evidence="10" key="1">
    <citation type="journal article" date="2022" name="Int. J. Syst. Evol. Microbiol.">
        <title>Apilactobacillus apisilvae sp. nov., Nicolia spurrieriana gen. nov. sp. nov., Bombilactobacillus folatiphilus sp. nov. and Bombilactobacillus thymidiniphilus sp. nov., four new lactic acid bacterial isolates from stingless bees Tetragonula carbonaria and Austroplebeia australis.</title>
        <authorList>
            <person name="Oliphant S.A."/>
            <person name="Watson-Haigh N.S."/>
            <person name="Sumby K.M."/>
            <person name="Gardner J."/>
            <person name="Groom S."/>
            <person name="Jiranek V."/>
        </authorList>
    </citation>
    <scope>NUCLEOTIDE SEQUENCE</scope>
    <source>
        <strain evidence="10">SGEP1_A5</strain>
    </source>
</reference>
<evidence type="ECO:0000259" key="9">
    <source>
        <dbReference type="PROSITE" id="PS51168"/>
    </source>
</evidence>
<evidence type="ECO:0000256" key="6">
    <source>
        <dbReference type="ARBA" id="ARBA00023136"/>
    </source>
</evidence>
<dbReference type="GO" id="GO:0022857">
    <property type="term" value="F:transmembrane transporter activity"/>
    <property type="evidence" value="ECO:0007669"/>
    <property type="project" value="InterPro"/>
</dbReference>
<dbReference type="InterPro" id="IPR020846">
    <property type="entry name" value="MFS_dom"/>
</dbReference>
<evidence type="ECO:0000256" key="7">
    <source>
        <dbReference type="SAM" id="Phobius"/>
    </source>
</evidence>
<name>A0A976RQI7_9LACO</name>
<dbReference type="KEGG" id="lbe:MOO44_01465"/>
<dbReference type="InterPro" id="IPR036259">
    <property type="entry name" value="MFS_trans_sf"/>
</dbReference>